<gene>
    <name evidence="1" type="ORF">ENP34_10495</name>
</gene>
<reference evidence="1" key="1">
    <citation type="journal article" date="2020" name="mSystems">
        <title>Genome- and Community-Level Interaction Insights into Carbon Utilization and Element Cycling Functions of Hydrothermarchaeota in Hydrothermal Sediment.</title>
        <authorList>
            <person name="Zhou Z."/>
            <person name="Liu Y."/>
            <person name="Xu W."/>
            <person name="Pan J."/>
            <person name="Luo Z.H."/>
            <person name="Li M."/>
        </authorList>
    </citation>
    <scope>NUCLEOTIDE SEQUENCE [LARGE SCALE GENOMIC DNA]</scope>
    <source>
        <strain evidence="1">SpSt-210</strain>
    </source>
</reference>
<organism evidence="1">
    <name type="scientific">Thermorudis peleae</name>
    <dbReference type="NCBI Taxonomy" id="1382356"/>
    <lineage>
        <taxon>Bacteria</taxon>
        <taxon>Pseudomonadati</taxon>
        <taxon>Thermomicrobiota</taxon>
        <taxon>Thermomicrobia</taxon>
        <taxon>Thermomicrobia incertae sedis</taxon>
        <taxon>Thermorudis</taxon>
    </lineage>
</organism>
<name>A0A831TGR8_9BACT</name>
<dbReference type="EMBL" id="DSIY01000247">
    <property type="protein sequence ID" value="HEG91851.1"/>
    <property type="molecule type" value="Genomic_DNA"/>
</dbReference>
<protein>
    <submittedName>
        <fullName evidence="1">Uncharacterized protein</fullName>
    </submittedName>
</protein>
<evidence type="ECO:0000313" key="1">
    <source>
        <dbReference type="EMBL" id="HEG91851.1"/>
    </source>
</evidence>
<proteinExistence type="predicted"/>
<accession>A0A831TGR8</accession>
<comment type="caution">
    <text evidence="1">The sequence shown here is derived from an EMBL/GenBank/DDBJ whole genome shotgun (WGS) entry which is preliminary data.</text>
</comment>
<dbReference type="AlphaFoldDB" id="A0A831TGR8"/>
<sequence>MSDPQMTGEIERRLASLRNRFPDRFTEPQWEEIREDLEQLVQAAATLRQRALDNADEPDFIFVP</sequence>